<dbReference type="PANTHER" id="PTHR44591:SF3">
    <property type="entry name" value="RESPONSE REGULATORY DOMAIN-CONTAINING PROTEIN"/>
    <property type="match status" value="1"/>
</dbReference>
<comment type="caution">
    <text evidence="4">The sequence shown here is derived from an EMBL/GenBank/DDBJ whole genome shotgun (WGS) entry which is preliminary data.</text>
</comment>
<proteinExistence type="predicted"/>
<evidence type="ECO:0000313" key="5">
    <source>
        <dbReference type="Proteomes" id="UP000652755"/>
    </source>
</evidence>
<dbReference type="PANTHER" id="PTHR44591">
    <property type="entry name" value="STRESS RESPONSE REGULATOR PROTEIN 1"/>
    <property type="match status" value="1"/>
</dbReference>
<keyword evidence="5" id="KW-1185">Reference proteome</keyword>
<dbReference type="InterPro" id="IPR001789">
    <property type="entry name" value="Sig_transdc_resp-reg_receiver"/>
</dbReference>
<feature type="modified residue" description="4-aspartylphosphate" evidence="2">
    <location>
        <position position="56"/>
    </location>
</feature>
<accession>A0ABR7KWW9</accession>
<dbReference type="SMART" id="SM00448">
    <property type="entry name" value="REC"/>
    <property type="match status" value="1"/>
</dbReference>
<organism evidence="4 5">
    <name type="scientific">Pedobacter fastidiosus</name>
    <dbReference type="NCBI Taxonomy" id="2765361"/>
    <lineage>
        <taxon>Bacteria</taxon>
        <taxon>Pseudomonadati</taxon>
        <taxon>Bacteroidota</taxon>
        <taxon>Sphingobacteriia</taxon>
        <taxon>Sphingobacteriales</taxon>
        <taxon>Sphingobacteriaceae</taxon>
        <taxon>Pedobacter</taxon>
    </lineage>
</organism>
<gene>
    <name evidence="4" type="ORF">H7U22_19395</name>
</gene>
<sequence>MQKRSKKILVIDDEESIHDIISLIFEEYNYAVQGISNSIDLQEKVLAYNPNLILLDIYLGETDGRLICKSLKESSQTAHIPIILLSAATLKLEQLDCEPDDFIEKPFEISELVNKVEALI</sequence>
<evidence type="ECO:0000259" key="3">
    <source>
        <dbReference type="PROSITE" id="PS50110"/>
    </source>
</evidence>
<keyword evidence="1 2" id="KW-0597">Phosphoprotein</keyword>
<protein>
    <submittedName>
        <fullName evidence="4">Response regulator transcription factor</fullName>
    </submittedName>
</protein>
<feature type="domain" description="Response regulatory" evidence="3">
    <location>
        <begin position="7"/>
        <end position="120"/>
    </location>
</feature>
<evidence type="ECO:0000256" key="2">
    <source>
        <dbReference type="PROSITE-ProRule" id="PRU00169"/>
    </source>
</evidence>
<dbReference type="Gene3D" id="3.40.50.2300">
    <property type="match status" value="1"/>
</dbReference>
<dbReference type="EMBL" id="JACRYL010000023">
    <property type="protein sequence ID" value="MBC6112594.1"/>
    <property type="molecule type" value="Genomic_DNA"/>
</dbReference>
<name>A0ABR7KWW9_9SPHI</name>
<evidence type="ECO:0000256" key="1">
    <source>
        <dbReference type="ARBA" id="ARBA00022553"/>
    </source>
</evidence>
<dbReference type="InterPro" id="IPR011006">
    <property type="entry name" value="CheY-like_superfamily"/>
</dbReference>
<dbReference type="SUPFAM" id="SSF52172">
    <property type="entry name" value="CheY-like"/>
    <property type="match status" value="1"/>
</dbReference>
<dbReference type="PROSITE" id="PS50110">
    <property type="entry name" value="RESPONSE_REGULATORY"/>
    <property type="match status" value="1"/>
</dbReference>
<reference evidence="4 5" key="1">
    <citation type="submission" date="2020-08" db="EMBL/GenBank/DDBJ databases">
        <authorList>
            <person name="Sun Q."/>
            <person name="Inoue M."/>
        </authorList>
    </citation>
    <scope>NUCLEOTIDE SEQUENCE [LARGE SCALE GENOMIC DNA]</scope>
    <source>
        <strain evidence="4 5">CCM 8938</strain>
    </source>
</reference>
<dbReference type="RefSeq" id="WP_187073014.1">
    <property type="nucleotide sequence ID" value="NZ_JACRYL010000023.1"/>
</dbReference>
<dbReference type="Pfam" id="PF00072">
    <property type="entry name" value="Response_reg"/>
    <property type="match status" value="1"/>
</dbReference>
<evidence type="ECO:0000313" key="4">
    <source>
        <dbReference type="EMBL" id="MBC6112594.1"/>
    </source>
</evidence>
<dbReference type="Proteomes" id="UP000652755">
    <property type="component" value="Unassembled WGS sequence"/>
</dbReference>
<dbReference type="InterPro" id="IPR050595">
    <property type="entry name" value="Bact_response_regulator"/>
</dbReference>